<proteinExistence type="predicted"/>
<evidence type="ECO:0008006" key="3">
    <source>
        <dbReference type="Google" id="ProtNLM"/>
    </source>
</evidence>
<accession>A0A543Q240</accession>
<dbReference type="EMBL" id="SZUV01000001">
    <property type="protein sequence ID" value="TQN50385.1"/>
    <property type="molecule type" value="Genomic_DNA"/>
</dbReference>
<dbReference type="AlphaFoldDB" id="A0A543Q240"/>
<evidence type="ECO:0000313" key="2">
    <source>
        <dbReference type="Proteomes" id="UP000315403"/>
    </source>
</evidence>
<organism evidence="1 2">
    <name type="scientific">Acidithiobacillus thiooxidans ATCC 19377</name>
    <dbReference type="NCBI Taxonomy" id="637390"/>
    <lineage>
        <taxon>Bacteria</taxon>
        <taxon>Pseudomonadati</taxon>
        <taxon>Pseudomonadota</taxon>
        <taxon>Acidithiobacillia</taxon>
        <taxon>Acidithiobacillales</taxon>
        <taxon>Acidithiobacillaceae</taxon>
        <taxon>Acidithiobacillus</taxon>
    </lineage>
</organism>
<dbReference type="InterPro" id="IPR023346">
    <property type="entry name" value="Lysozyme-like_dom_sf"/>
</dbReference>
<name>A0A543Q240_ACITH</name>
<reference evidence="1 2" key="1">
    <citation type="submission" date="2019-03" db="EMBL/GenBank/DDBJ databases">
        <title>New insights into Acidothiobacillus thiooxidans sulfur metabolism through coupled gene expression, solution geochemistry, microscopy and spectroscopy analyses.</title>
        <authorList>
            <person name="Camacho D."/>
            <person name="Frazao R."/>
            <person name="Fouillen A."/>
            <person name="Nanci A."/>
            <person name="Lang B.F."/>
            <person name="Apte S.C."/>
            <person name="Baron C."/>
            <person name="Warren L.A."/>
        </authorList>
    </citation>
    <scope>NUCLEOTIDE SEQUENCE [LARGE SCALE GENOMIC DNA]</scope>
    <source>
        <strain evidence="1 2">ATCC 19377</strain>
    </source>
</reference>
<gene>
    <name evidence="1" type="ORF">DLNHIDIE_00238</name>
</gene>
<sequence length="281" mass="30392">MFITNKTHPSRGMIGRKEKILRRPVSLLGPVLLSLWAGYPVSAYSDTGIIALSQYTQASPAKRTGAEAAQPSSTALPASDAHDGLTGRIASAMVAVSRLYHIPLGLLHAISLTESGIGNQPWPWTLNVYGVPYRFSSAQQTRAAVRDFLARGIQLVDIGPMQVDWQYHQNQLGSVTAAVNPLRNVAVAGRILKTDYDQTGTWRAAVGLYHGGGPQRQNTYIQEVFSRWHRANSAVDGYPEIGTLQRVRSRPIFTTTGAARQPADSIVALVGPRTAPSATHS</sequence>
<evidence type="ECO:0000313" key="1">
    <source>
        <dbReference type="EMBL" id="TQN50385.1"/>
    </source>
</evidence>
<comment type="caution">
    <text evidence="1">The sequence shown here is derived from an EMBL/GenBank/DDBJ whole genome shotgun (WGS) entry which is preliminary data.</text>
</comment>
<dbReference type="SUPFAM" id="SSF53955">
    <property type="entry name" value="Lysozyme-like"/>
    <property type="match status" value="1"/>
</dbReference>
<dbReference type="Proteomes" id="UP000315403">
    <property type="component" value="Unassembled WGS sequence"/>
</dbReference>
<protein>
    <recommendedName>
        <fullName evidence="3">Transglycosylase SLT domain-containing protein</fullName>
    </recommendedName>
</protein>